<keyword evidence="1" id="KW-0378">Hydrolase</keyword>
<dbReference type="Proteomes" id="UP000831607">
    <property type="component" value="Chromosome"/>
</dbReference>
<dbReference type="EMBL" id="CP063982">
    <property type="protein sequence ID" value="UOD51566.1"/>
    <property type="molecule type" value="Genomic_DNA"/>
</dbReference>
<dbReference type="PANTHER" id="PTHR37827">
    <property type="entry name" value="TUDOR DOMAIN-CONTAINING PROTEIN"/>
    <property type="match status" value="1"/>
</dbReference>
<accession>A0ABY4APL5</accession>
<organism evidence="1 2">
    <name type="scientific">Orrella daihaiensis</name>
    <dbReference type="NCBI Taxonomy" id="2782176"/>
    <lineage>
        <taxon>Bacteria</taxon>
        <taxon>Pseudomonadati</taxon>
        <taxon>Pseudomonadota</taxon>
        <taxon>Betaproteobacteria</taxon>
        <taxon>Burkholderiales</taxon>
        <taxon>Alcaligenaceae</taxon>
        <taxon>Orrella</taxon>
    </lineage>
</organism>
<protein>
    <submittedName>
        <fullName evidence="1">HNH endonuclease</fullName>
    </submittedName>
</protein>
<sequence>MLAGTHPKAALEEQLICPLCERLIPAAQADAHHLIPKSRGGVQTVILHRICHRQVHALFTEAELERHYSTLDSLRAHPELARFLLWVRSKPDDFYERTRKSKRLRASR</sequence>
<dbReference type="PANTHER" id="PTHR37827:SF1">
    <property type="entry name" value="HNH DOMAIN-CONTAINING PROTEIN"/>
    <property type="match status" value="1"/>
</dbReference>
<gene>
    <name evidence="1" type="ORF">DHf2319_04620</name>
</gene>
<keyword evidence="1" id="KW-0540">Nuclease</keyword>
<evidence type="ECO:0000313" key="2">
    <source>
        <dbReference type="Proteomes" id="UP000831607"/>
    </source>
</evidence>
<dbReference type="Gene3D" id="1.10.30.50">
    <property type="match status" value="1"/>
</dbReference>
<evidence type="ECO:0000313" key="1">
    <source>
        <dbReference type="EMBL" id="UOD51566.1"/>
    </source>
</evidence>
<keyword evidence="1" id="KW-0255">Endonuclease</keyword>
<keyword evidence="2" id="KW-1185">Reference proteome</keyword>
<proteinExistence type="predicted"/>
<reference evidence="1 2" key="1">
    <citation type="submission" date="2020-11" db="EMBL/GenBank/DDBJ databases">
        <title>Algicoccus daihaiensis sp.nov., isolated from Daihai Lake in Inner Mongolia.</title>
        <authorList>
            <person name="Kai J."/>
        </authorList>
    </citation>
    <scope>NUCLEOTIDE SEQUENCE [LARGE SCALE GENOMIC DNA]</scope>
    <source>
        <strain evidence="2">f23</strain>
    </source>
</reference>
<dbReference type="GO" id="GO:0004519">
    <property type="term" value="F:endonuclease activity"/>
    <property type="evidence" value="ECO:0007669"/>
    <property type="project" value="UniProtKB-KW"/>
</dbReference>
<name>A0ABY4APL5_9BURK</name>